<proteinExistence type="inferred from homology"/>
<dbReference type="InterPro" id="IPR009721">
    <property type="entry name" value="O-acyltransferase_WSD1_C"/>
</dbReference>
<dbReference type="GO" id="GO:0004144">
    <property type="term" value="F:diacylglycerol O-acyltransferase activity"/>
    <property type="evidence" value="ECO:0007669"/>
    <property type="project" value="UniProtKB-EC"/>
</dbReference>
<dbReference type="RefSeq" id="WP_006339298.1">
    <property type="nucleotide sequence ID" value="NZ_BAHC01000243.1"/>
</dbReference>
<dbReference type="eggNOG" id="COG1020">
    <property type="taxonomic scope" value="Bacteria"/>
</dbReference>
<dbReference type="Pfam" id="PF06974">
    <property type="entry name" value="WS_DGAT_C"/>
    <property type="match status" value="1"/>
</dbReference>
<dbReference type="Pfam" id="PF03007">
    <property type="entry name" value="WS_DGAT_cat"/>
    <property type="match status" value="1"/>
</dbReference>
<comment type="caution">
    <text evidence="15">The sequence shown here is derived from an EMBL/GenBank/DDBJ whole genome shotgun (WGS) entry which is preliminary data.</text>
</comment>
<keyword evidence="16" id="KW-1185">Reference proteome</keyword>
<comment type="pathway">
    <text evidence="2">Lipid metabolism.</text>
</comment>
<dbReference type="EMBL" id="BAHC01000243">
    <property type="protein sequence ID" value="GAB93740.1"/>
    <property type="molecule type" value="Genomic_DNA"/>
</dbReference>
<keyword evidence="6 11" id="KW-0808">Transferase</keyword>
<evidence type="ECO:0000256" key="12">
    <source>
        <dbReference type="SAM" id="MobiDB-lite"/>
    </source>
</evidence>
<evidence type="ECO:0000256" key="10">
    <source>
        <dbReference type="ARBA" id="ARBA00048109"/>
    </source>
</evidence>
<evidence type="ECO:0000256" key="8">
    <source>
        <dbReference type="ARBA" id="ARBA00023098"/>
    </source>
</evidence>
<comment type="pathway">
    <text evidence="1 11">Glycerolipid metabolism; triacylglycerol biosynthesis.</text>
</comment>
<comment type="catalytic activity">
    <reaction evidence="10 11">
        <text>an acyl-CoA + a 1,2-diacyl-sn-glycerol = a triacyl-sn-glycerol + CoA</text>
        <dbReference type="Rhea" id="RHEA:10868"/>
        <dbReference type="ChEBI" id="CHEBI:17815"/>
        <dbReference type="ChEBI" id="CHEBI:57287"/>
        <dbReference type="ChEBI" id="CHEBI:58342"/>
        <dbReference type="ChEBI" id="CHEBI:64615"/>
        <dbReference type="EC" id="2.3.1.20"/>
    </reaction>
</comment>
<protein>
    <recommendedName>
        <fullName evidence="4 11">Diacylglycerol O-acyltransferase</fullName>
        <ecNumber evidence="4 11">2.3.1.20</ecNumber>
    </recommendedName>
</protein>
<dbReference type="OrthoDB" id="9810950at2"/>
<keyword evidence="7 11" id="KW-0319">Glycerol metabolism</keyword>
<dbReference type="UniPathway" id="UPA00282"/>
<dbReference type="GO" id="GO:0006071">
    <property type="term" value="P:glycerol metabolic process"/>
    <property type="evidence" value="ECO:0007669"/>
    <property type="project" value="UniProtKB-KW"/>
</dbReference>
<evidence type="ECO:0000313" key="15">
    <source>
        <dbReference type="EMBL" id="GAB93740.1"/>
    </source>
</evidence>
<evidence type="ECO:0000256" key="3">
    <source>
        <dbReference type="ARBA" id="ARBA00009587"/>
    </source>
</evidence>
<dbReference type="GO" id="GO:0071731">
    <property type="term" value="P:response to nitric oxide"/>
    <property type="evidence" value="ECO:0007669"/>
    <property type="project" value="TreeGrafter"/>
</dbReference>
<organism evidence="15 16">
    <name type="scientific">Gordonia rhizosphera NBRC 16068</name>
    <dbReference type="NCBI Taxonomy" id="1108045"/>
    <lineage>
        <taxon>Bacteria</taxon>
        <taxon>Bacillati</taxon>
        <taxon>Actinomycetota</taxon>
        <taxon>Actinomycetes</taxon>
        <taxon>Mycobacteriales</taxon>
        <taxon>Gordoniaceae</taxon>
        <taxon>Gordonia</taxon>
    </lineage>
</organism>
<sequence length="478" mass="52200">MPYMPVTESMFLIAETREQPMHVGGLQLFIPREGQTGTELAEEFFEAYHGCRNVRRLFRKRPTPPAMLMGYLSWSYDDDIDFDYHVRRATLPHPGRIRELLRYISLHHSALLDRTRPMWELHIIDGLEDGRVAVYTKIHHSLMDGVSALRLLQDTLSTDPDDRNGTAMTDPMLSRSKKPKPQTPGPGLLSFGGVTRLAGRAVGVAGQALDVAGQLVGVAPAAAKIAWTAITDDDFASPFVPAPHTMLNVSIGSARRFAAQGWPLERLRAIADALDITLNDVVVGMCSGAVRSYLIDQDSLPDGPLLAALPVSMRQEISTEGNKVTLILANLATDQPDPERRLATVVSSTRSAKKIIRNLSPLQALAFGVASGAPLALATIPGFVDYTSPQFNLIISNVPGPREHMYWNGARLDGIYPVSIAMEGLAINITVATAADHVNFGIIGARKELPSLQRILTHLDTALEEMEKVAGINDRGKR</sequence>
<dbReference type="PANTHER" id="PTHR31650:SF1">
    <property type="entry name" value="WAX ESTER SYNTHASE_DIACYLGLYCEROL ACYLTRANSFERASE 4-RELATED"/>
    <property type="match status" value="1"/>
</dbReference>
<feature type="region of interest" description="Disordered" evidence="12">
    <location>
        <begin position="157"/>
        <end position="188"/>
    </location>
</feature>
<dbReference type="GO" id="GO:0001666">
    <property type="term" value="P:response to hypoxia"/>
    <property type="evidence" value="ECO:0007669"/>
    <property type="project" value="TreeGrafter"/>
</dbReference>
<evidence type="ECO:0000256" key="9">
    <source>
        <dbReference type="ARBA" id="ARBA00023315"/>
    </source>
</evidence>
<evidence type="ECO:0000256" key="7">
    <source>
        <dbReference type="ARBA" id="ARBA00022798"/>
    </source>
</evidence>
<keyword evidence="8 11" id="KW-0443">Lipid metabolism</keyword>
<evidence type="ECO:0000256" key="5">
    <source>
        <dbReference type="ARBA" id="ARBA00022516"/>
    </source>
</evidence>
<keyword evidence="9 11" id="KW-0012">Acyltransferase</keyword>
<dbReference type="NCBIfam" id="TIGR02946">
    <property type="entry name" value="acyl_WS_DGAT"/>
    <property type="match status" value="1"/>
</dbReference>
<feature type="domain" description="O-acyltransferase WSD1-like N-terminal" evidence="13">
    <location>
        <begin position="8"/>
        <end position="282"/>
    </location>
</feature>
<dbReference type="InterPro" id="IPR004255">
    <property type="entry name" value="O-acyltransferase_WSD1_N"/>
</dbReference>
<comment type="similarity">
    <text evidence="3 11">Belongs to the long-chain O-acyltransferase family.</text>
</comment>
<dbReference type="InterPro" id="IPR014292">
    <property type="entry name" value="Acyl_transf_WS/DGAT"/>
</dbReference>
<dbReference type="EC" id="2.3.1.20" evidence="4 11"/>
<gene>
    <name evidence="15" type="ORF">GORHZ_243_00140</name>
</gene>
<reference evidence="15 16" key="1">
    <citation type="submission" date="2012-08" db="EMBL/GenBank/DDBJ databases">
        <title>Whole genome shotgun sequence of Gordonia rhizosphera NBRC 16068.</title>
        <authorList>
            <person name="Takarada H."/>
            <person name="Isaki S."/>
            <person name="Hosoyama A."/>
            <person name="Tsuchikane K."/>
            <person name="Katsumata H."/>
            <person name="Baba S."/>
            <person name="Ohji S."/>
            <person name="Yamazaki S."/>
            <person name="Fujita N."/>
        </authorList>
    </citation>
    <scope>NUCLEOTIDE SEQUENCE [LARGE SCALE GENOMIC DNA]</scope>
    <source>
        <strain evidence="15 16">NBRC 16068</strain>
    </source>
</reference>
<evidence type="ECO:0000313" key="16">
    <source>
        <dbReference type="Proteomes" id="UP000008363"/>
    </source>
</evidence>
<dbReference type="InterPro" id="IPR045034">
    <property type="entry name" value="O-acyltransferase_WSD1-like"/>
</dbReference>
<name>K6W3K3_9ACTN</name>
<evidence type="ECO:0000259" key="14">
    <source>
        <dbReference type="Pfam" id="PF06974"/>
    </source>
</evidence>
<accession>K6W3K3</accession>
<dbReference type="GO" id="GO:0005886">
    <property type="term" value="C:plasma membrane"/>
    <property type="evidence" value="ECO:0007669"/>
    <property type="project" value="TreeGrafter"/>
</dbReference>
<evidence type="ECO:0000256" key="11">
    <source>
        <dbReference type="RuleBase" id="RU361241"/>
    </source>
</evidence>
<dbReference type="AlphaFoldDB" id="K6W3K3"/>
<evidence type="ECO:0000259" key="13">
    <source>
        <dbReference type="Pfam" id="PF03007"/>
    </source>
</evidence>
<dbReference type="GO" id="GO:0051701">
    <property type="term" value="P:biological process involved in interaction with host"/>
    <property type="evidence" value="ECO:0007669"/>
    <property type="project" value="TreeGrafter"/>
</dbReference>
<feature type="domain" description="O-acyltransferase WSD1 C-terminal" evidence="14">
    <location>
        <begin position="321"/>
        <end position="467"/>
    </location>
</feature>
<dbReference type="Proteomes" id="UP000008363">
    <property type="component" value="Unassembled WGS sequence"/>
</dbReference>
<dbReference type="STRING" id="1108045.GORHZ_243_00140"/>
<evidence type="ECO:0000256" key="4">
    <source>
        <dbReference type="ARBA" id="ARBA00013244"/>
    </source>
</evidence>
<keyword evidence="5 11" id="KW-0444">Lipid biosynthesis</keyword>
<dbReference type="GO" id="GO:0019432">
    <property type="term" value="P:triglyceride biosynthetic process"/>
    <property type="evidence" value="ECO:0007669"/>
    <property type="project" value="UniProtKB-UniPathway"/>
</dbReference>
<evidence type="ECO:0000256" key="2">
    <source>
        <dbReference type="ARBA" id="ARBA00005189"/>
    </source>
</evidence>
<evidence type="ECO:0000256" key="1">
    <source>
        <dbReference type="ARBA" id="ARBA00004771"/>
    </source>
</evidence>
<dbReference type="PANTHER" id="PTHR31650">
    <property type="entry name" value="O-ACYLTRANSFERASE (WSD1-LIKE) FAMILY PROTEIN"/>
    <property type="match status" value="1"/>
</dbReference>
<evidence type="ECO:0000256" key="6">
    <source>
        <dbReference type="ARBA" id="ARBA00022679"/>
    </source>
</evidence>
<dbReference type="SUPFAM" id="SSF52777">
    <property type="entry name" value="CoA-dependent acyltransferases"/>
    <property type="match status" value="1"/>
</dbReference>